<organism evidence="1">
    <name type="scientific">bioreactor metagenome</name>
    <dbReference type="NCBI Taxonomy" id="1076179"/>
    <lineage>
        <taxon>unclassified sequences</taxon>
        <taxon>metagenomes</taxon>
        <taxon>ecological metagenomes</taxon>
    </lineage>
</organism>
<comment type="caution">
    <text evidence="1">The sequence shown here is derived from an EMBL/GenBank/DDBJ whole genome shotgun (WGS) entry which is preliminary data.</text>
</comment>
<sequence length="385" mass="42957">MLQRAIGILPDGTPFSFPGQDSMVEPLEIDKTCKNERIYLALPIRRSSATELSFADADADALARYTAEDAELADTNAGPGEPALAQVAHMRVRLMAQSQMSDAWLKLGIAHVIERRADGTVVLDNRFIPPAIAYGHSPLLHSMVTDIAGLLQQRGEALAARVQQPGRGGIAEVGDFMMLNIINRWQPLVAHLRDHQSLHPERIYARLLELAGELSTFTRDNRRPIGYPIYDHDEPRPSFEAVVADIRRSLSMVLEQNAIPIELHERQYGVQVGVIPDLSLVKRASFVLAVFAELPSDVVRSRFPTQVKIGPVEKIRDLVNLHLPGVRVNPMPIAPRELPYHANYNYFQLDTTNELWDQLQRSGGVALHIAGDFPGLRMEFWAIKP</sequence>
<dbReference type="PANTHER" id="PTHR35566">
    <property type="entry name" value="BLR3599 PROTEIN"/>
    <property type="match status" value="1"/>
</dbReference>
<proteinExistence type="predicted"/>
<evidence type="ECO:0000313" key="1">
    <source>
        <dbReference type="EMBL" id="MPM57839.1"/>
    </source>
</evidence>
<gene>
    <name evidence="1" type="ORF">SDC9_104662</name>
</gene>
<name>A0A645AXL2_9ZZZZ</name>
<dbReference type="Pfam" id="PF05936">
    <property type="entry name" value="T6SS_VasE"/>
    <property type="match status" value="1"/>
</dbReference>
<protein>
    <recommendedName>
        <fullName evidence="2">Type VI secretion protein</fullName>
    </recommendedName>
</protein>
<dbReference type="AlphaFoldDB" id="A0A645AXL2"/>
<accession>A0A645AXL2</accession>
<dbReference type="InterPro" id="IPR010263">
    <property type="entry name" value="T6SS_TssK"/>
</dbReference>
<dbReference type="NCBIfam" id="TIGR03353">
    <property type="entry name" value="VI_chp_4"/>
    <property type="match status" value="1"/>
</dbReference>
<dbReference type="EMBL" id="VSSQ01016469">
    <property type="protein sequence ID" value="MPM57839.1"/>
    <property type="molecule type" value="Genomic_DNA"/>
</dbReference>
<dbReference type="PANTHER" id="PTHR35566:SF1">
    <property type="entry name" value="TYPE VI SECRETION SYSTEM BASEPLATE COMPONENT TSSK1"/>
    <property type="match status" value="1"/>
</dbReference>
<evidence type="ECO:0008006" key="2">
    <source>
        <dbReference type="Google" id="ProtNLM"/>
    </source>
</evidence>
<reference evidence="1" key="1">
    <citation type="submission" date="2019-08" db="EMBL/GenBank/DDBJ databases">
        <authorList>
            <person name="Kucharzyk K."/>
            <person name="Murdoch R.W."/>
            <person name="Higgins S."/>
            <person name="Loffler F."/>
        </authorList>
    </citation>
    <scope>NUCLEOTIDE SEQUENCE</scope>
</reference>